<dbReference type="EMBL" id="JBBJCI010000316">
    <property type="protein sequence ID" value="KAK7234639.1"/>
    <property type="molecule type" value="Genomic_DNA"/>
</dbReference>
<dbReference type="SUPFAM" id="SSF53335">
    <property type="entry name" value="S-adenosyl-L-methionine-dependent methyltransferases"/>
    <property type="match status" value="1"/>
</dbReference>
<evidence type="ECO:0000256" key="4">
    <source>
        <dbReference type="ARBA" id="ARBA00029821"/>
    </source>
</evidence>
<dbReference type="Gene3D" id="3.40.50.150">
    <property type="entry name" value="Vaccinia Virus protein VP39"/>
    <property type="match status" value="1"/>
</dbReference>
<name>A0ABR1FP16_AURAN</name>
<comment type="caution">
    <text evidence="8">The sequence shown here is derived from an EMBL/GenBank/DDBJ whole genome shotgun (WGS) entry which is preliminary data.</text>
</comment>
<dbReference type="Proteomes" id="UP001363151">
    <property type="component" value="Unassembled WGS sequence"/>
</dbReference>
<evidence type="ECO:0000313" key="8">
    <source>
        <dbReference type="EMBL" id="KAK7234639.1"/>
    </source>
</evidence>
<evidence type="ECO:0000256" key="3">
    <source>
        <dbReference type="ARBA" id="ARBA00022853"/>
    </source>
</evidence>
<evidence type="ECO:0000256" key="5">
    <source>
        <dbReference type="ARBA" id="ARBA00047770"/>
    </source>
</evidence>
<feature type="compositionally biased region" description="Basic residues" evidence="6">
    <location>
        <begin position="127"/>
        <end position="139"/>
    </location>
</feature>
<evidence type="ECO:0000313" key="9">
    <source>
        <dbReference type="Proteomes" id="UP001363151"/>
    </source>
</evidence>
<keyword evidence="3" id="KW-0156">Chromatin regulator</keyword>
<feature type="compositionally biased region" description="Low complexity" evidence="6">
    <location>
        <begin position="78"/>
        <end position="90"/>
    </location>
</feature>
<dbReference type="PANTHER" id="PTHR21451">
    <property type="entry name" value="HISTONE H3 METHYLTRANSFERASE"/>
    <property type="match status" value="1"/>
</dbReference>
<accession>A0ABR1FP16</accession>
<gene>
    <name evidence="8" type="ORF">SO694_00191034</name>
</gene>
<sequence>MEPWRSESFPMTVACGVCTVEMVVDSPDVIPFLACDVCGSTPCGRLCGKWFQNEDGATKHTMSCGRAPRRAARRRVARASPPRRAQGQGARAEEAAAPRGRQAPGRGDGAEPLAPRRVRLPPAPAAPRRRARRRRRRGARAAAGRGARAAGARAARAGVAARAAFVRALDGAFASLGGRERVEHGGGVRGNLAPDASVCSSGQRDAHYGAVLPNLVAHCLSRARLAAGETFVDVGSGLGAAVLQAALTTTCARAVGVEVVRSRHDAALAVRDATLTQLPPAAAAALEARAELRLGDAFDAATADFLSSCDVLLVNNANGTMAPERVAVASHRPLDEQLANVAKRCRVGARLVAMDTIPLLDAAALGGAFDRLEFDSGPLAVSWTDGPVPLVLYTKRKVSWTCPRCTFENPLFDDFAFITECALCPDELRAKFNLTAGDMDGHRPKRRCAKKDG</sequence>
<evidence type="ECO:0000256" key="2">
    <source>
        <dbReference type="ARBA" id="ARBA00020987"/>
    </source>
</evidence>
<feature type="region of interest" description="Disordered" evidence="6">
    <location>
        <begin position="58"/>
        <end position="152"/>
    </location>
</feature>
<proteinExistence type="predicted"/>
<evidence type="ECO:0000259" key="7">
    <source>
        <dbReference type="Pfam" id="PF08123"/>
    </source>
</evidence>
<feature type="compositionally biased region" description="Basic residues" evidence="6">
    <location>
        <begin position="67"/>
        <end position="77"/>
    </location>
</feature>
<protein>
    <recommendedName>
        <fullName evidence="2">Histone-lysine N-methyltransferase, H3 lysine-79 specific</fullName>
        <ecNumber evidence="1">2.1.1.360</ecNumber>
    </recommendedName>
    <alternativeName>
        <fullName evidence="4">Histone H3-K79 methyltransferase</fullName>
    </alternativeName>
</protein>
<feature type="domain" description="DOT1" evidence="7">
    <location>
        <begin position="207"/>
        <end position="388"/>
    </location>
</feature>
<dbReference type="InterPro" id="IPR030445">
    <property type="entry name" value="H3-K79_meTrfase"/>
</dbReference>
<evidence type="ECO:0000256" key="1">
    <source>
        <dbReference type="ARBA" id="ARBA00012190"/>
    </source>
</evidence>
<reference evidence="8 9" key="1">
    <citation type="submission" date="2024-03" db="EMBL/GenBank/DDBJ databases">
        <title>Aureococcus anophagefferens CCMP1851 and Kratosvirus quantuckense: Draft genome of a second virus-susceptible host strain in the model system.</title>
        <authorList>
            <person name="Chase E."/>
            <person name="Truchon A.R."/>
            <person name="Schepens W."/>
            <person name="Wilhelm S.W."/>
        </authorList>
    </citation>
    <scope>NUCLEOTIDE SEQUENCE [LARGE SCALE GENOMIC DNA]</scope>
    <source>
        <strain evidence="8 9">CCMP1851</strain>
    </source>
</reference>
<comment type="catalytic activity">
    <reaction evidence="5">
        <text>L-lysyl(79)-[histone H3] + 3 S-adenosyl-L-methionine = N(6),N(6),N(6)-trimethyl-L-lysyl(79)-[histone H3] + 3 S-adenosyl-L-homocysteine + 3 H(+)</text>
        <dbReference type="Rhea" id="RHEA:60328"/>
        <dbReference type="Rhea" id="RHEA-COMP:15549"/>
        <dbReference type="Rhea" id="RHEA-COMP:15552"/>
        <dbReference type="ChEBI" id="CHEBI:15378"/>
        <dbReference type="ChEBI" id="CHEBI:29969"/>
        <dbReference type="ChEBI" id="CHEBI:57856"/>
        <dbReference type="ChEBI" id="CHEBI:59789"/>
        <dbReference type="ChEBI" id="CHEBI:61961"/>
        <dbReference type="EC" id="2.1.1.360"/>
    </reaction>
</comment>
<dbReference type="InterPro" id="IPR025789">
    <property type="entry name" value="DOT1_dom"/>
</dbReference>
<feature type="compositionally biased region" description="Low complexity" evidence="6">
    <location>
        <begin position="140"/>
        <end position="152"/>
    </location>
</feature>
<dbReference type="Pfam" id="PF08123">
    <property type="entry name" value="DOT1"/>
    <property type="match status" value="1"/>
</dbReference>
<dbReference type="EC" id="2.1.1.360" evidence="1"/>
<dbReference type="InterPro" id="IPR029063">
    <property type="entry name" value="SAM-dependent_MTases_sf"/>
</dbReference>
<keyword evidence="9" id="KW-1185">Reference proteome</keyword>
<evidence type="ECO:0000256" key="6">
    <source>
        <dbReference type="SAM" id="MobiDB-lite"/>
    </source>
</evidence>
<feature type="compositionally biased region" description="Low complexity" evidence="6">
    <location>
        <begin position="97"/>
        <end position="115"/>
    </location>
</feature>
<organism evidence="8 9">
    <name type="scientific">Aureococcus anophagefferens</name>
    <name type="common">Harmful bloom alga</name>
    <dbReference type="NCBI Taxonomy" id="44056"/>
    <lineage>
        <taxon>Eukaryota</taxon>
        <taxon>Sar</taxon>
        <taxon>Stramenopiles</taxon>
        <taxon>Ochrophyta</taxon>
        <taxon>Pelagophyceae</taxon>
        <taxon>Pelagomonadales</taxon>
        <taxon>Pelagomonadaceae</taxon>
        <taxon>Aureococcus</taxon>
    </lineage>
</organism>